<evidence type="ECO:0000256" key="2">
    <source>
        <dbReference type="ARBA" id="ARBA00022840"/>
    </source>
</evidence>
<evidence type="ECO:0000313" key="4">
    <source>
        <dbReference type="EMBL" id="JAE20333.1"/>
    </source>
</evidence>
<keyword evidence="1" id="KW-0547">Nucleotide-binding</keyword>
<dbReference type="PANTHER" id="PTHR45644:SF79">
    <property type="entry name" value="OS03G0344700 PROTEIN"/>
    <property type="match status" value="1"/>
</dbReference>
<dbReference type="GO" id="GO:0005741">
    <property type="term" value="C:mitochondrial outer membrane"/>
    <property type="evidence" value="ECO:0007669"/>
    <property type="project" value="TreeGrafter"/>
</dbReference>
<keyword evidence="2" id="KW-0067">ATP-binding</keyword>
<organism evidence="4">
    <name type="scientific">Arundo donax</name>
    <name type="common">Giant reed</name>
    <name type="synonym">Donax arundinaceus</name>
    <dbReference type="NCBI Taxonomy" id="35708"/>
    <lineage>
        <taxon>Eukaryota</taxon>
        <taxon>Viridiplantae</taxon>
        <taxon>Streptophyta</taxon>
        <taxon>Embryophyta</taxon>
        <taxon>Tracheophyta</taxon>
        <taxon>Spermatophyta</taxon>
        <taxon>Magnoliopsida</taxon>
        <taxon>Liliopsida</taxon>
        <taxon>Poales</taxon>
        <taxon>Poaceae</taxon>
        <taxon>PACMAD clade</taxon>
        <taxon>Arundinoideae</taxon>
        <taxon>Arundineae</taxon>
        <taxon>Arundo</taxon>
    </lineage>
</organism>
<reference evidence="4" key="2">
    <citation type="journal article" date="2015" name="Data Brief">
        <title>Shoot transcriptome of the giant reed, Arundo donax.</title>
        <authorList>
            <person name="Barrero R.A."/>
            <person name="Guerrero F.D."/>
            <person name="Moolhuijzen P."/>
            <person name="Goolsby J.A."/>
            <person name="Tidwell J."/>
            <person name="Bellgard S.E."/>
            <person name="Bellgard M.I."/>
        </authorList>
    </citation>
    <scope>NUCLEOTIDE SEQUENCE</scope>
    <source>
        <tissue evidence="4">Shoot tissue taken approximately 20 cm above the soil surface</tissue>
    </source>
</reference>
<feature type="domain" description="DUF7751" evidence="3">
    <location>
        <begin position="55"/>
        <end position="108"/>
    </location>
</feature>
<dbReference type="InterPro" id="IPR056653">
    <property type="entry name" value="DUF7751"/>
</dbReference>
<sequence>MKHLTKLFPNKVTVQPPQDETELSRWNQMLNRDVEVLKRNANISKMRSFLTRIGLECADLETICIKDRILTNECIDKLVGFALSHQLKNCMDPGPSSNVQFAISSERFPILSSVLHQLG</sequence>
<dbReference type="InterPro" id="IPR051701">
    <property type="entry name" value="Mito_OM_Translocase_MSP1"/>
</dbReference>
<name>A0A0A9GI01_ARUDO</name>
<dbReference type="GO" id="GO:0005524">
    <property type="term" value="F:ATP binding"/>
    <property type="evidence" value="ECO:0007669"/>
    <property type="project" value="UniProtKB-KW"/>
</dbReference>
<dbReference type="EMBL" id="GBRH01177563">
    <property type="protein sequence ID" value="JAE20333.1"/>
    <property type="molecule type" value="Transcribed_RNA"/>
</dbReference>
<reference evidence="4" key="1">
    <citation type="submission" date="2014-09" db="EMBL/GenBank/DDBJ databases">
        <authorList>
            <person name="Magalhaes I.L.F."/>
            <person name="Oliveira U."/>
            <person name="Santos F.R."/>
            <person name="Vidigal T.H.D.A."/>
            <person name="Brescovit A.D."/>
            <person name="Santos A.J."/>
        </authorList>
    </citation>
    <scope>NUCLEOTIDE SEQUENCE</scope>
    <source>
        <tissue evidence="4">Shoot tissue taken approximately 20 cm above the soil surface</tissue>
    </source>
</reference>
<dbReference type="AlphaFoldDB" id="A0A0A9GI01"/>
<dbReference type="PANTHER" id="PTHR45644">
    <property type="entry name" value="AAA ATPASE, PUTATIVE (AFU_ORTHOLOGUE AFUA_2G12920)-RELATED-RELATED"/>
    <property type="match status" value="1"/>
</dbReference>
<dbReference type="Pfam" id="PF24933">
    <property type="entry name" value="DUF7751"/>
    <property type="match status" value="1"/>
</dbReference>
<proteinExistence type="predicted"/>
<evidence type="ECO:0000259" key="3">
    <source>
        <dbReference type="Pfam" id="PF24933"/>
    </source>
</evidence>
<accession>A0A0A9GI01</accession>
<protein>
    <recommendedName>
        <fullName evidence="3">DUF7751 domain-containing protein</fullName>
    </recommendedName>
</protein>
<evidence type="ECO:0000256" key="1">
    <source>
        <dbReference type="ARBA" id="ARBA00022741"/>
    </source>
</evidence>